<evidence type="ECO:0000313" key="2">
    <source>
        <dbReference type="EMBL" id="SFK81168.1"/>
    </source>
</evidence>
<proteinExistence type="predicted"/>
<gene>
    <name evidence="2" type="ORF">SAMN05444581_12327</name>
</gene>
<reference evidence="2 3" key="1">
    <citation type="submission" date="2016-10" db="EMBL/GenBank/DDBJ databases">
        <authorList>
            <person name="de Groot N.N."/>
        </authorList>
    </citation>
    <scope>NUCLEOTIDE SEQUENCE [LARGE SCALE GENOMIC DNA]</scope>
    <source>
        <strain evidence="2 3">NE2</strain>
    </source>
</reference>
<organism evidence="2 3">
    <name type="scientific">Methylocapsa palsarum</name>
    <dbReference type="NCBI Taxonomy" id="1612308"/>
    <lineage>
        <taxon>Bacteria</taxon>
        <taxon>Pseudomonadati</taxon>
        <taxon>Pseudomonadota</taxon>
        <taxon>Alphaproteobacteria</taxon>
        <taxon>Hyphomicrobiales</taxon>
        <taxon>Beijerinckiaceae</taxon>
        <taxon>Methylocapsa</taxon>
    </lineage>
</organism>
<dbReference type="InterPro" id="IPR025711">
    <property type="entry name" value="PepSY"/>
</dbReference>
<dbReference type="EMBL" id="FOSN01000023">
    <property type="protein sequence ID" value="SFK81168.1"/>
    <property type="molecule type" value="Genomic_DNA"/>
</dbReference>
<keyword evidence="3" id="KW-1185">Reference proteome</keyword>
<name>A0A1I4CIV6_9HYPH</name>
<sequence>MQAATLILVACFGPKPVAAKRGCQASLADWQPREALEKKLAAEGWTVSSTRLDDGCYKARATNDRGERLHAIRPGKH</sequence>
<protein>
    <submittedName>
        <fullName evidence="2">Peptidase propeptide and YPEB domain-containing protein</fullName>
    </submittedName>
</protein>
<feature type="domain" description="PepSY" evidence="1">
    <location>
        <begin position="4"/>
        <end position="70"/>
    </location>
</feature>
<accession>A0A1I4CIV6</accession>
<dbReference type="AlphaFoldDB" id="A0A1I4CIV6"/>
<dbReference type="RefSeq" id="WP_244532405.1">
    <property type="nucleotide sequence ID" value="NZ_FOSN01000023.1"/>
</dbReference>
<evidence type="ECO:0000313" key="3">
    <source>
        <dbReference type="Proteomes" id="UP000198755"/>
    </source>
</evidence>
<dbReference type="Pfam" id="PF13670">
    <property type="entry name" value="PepSY_2"/>
    <property type="match status" value="1"/>
</dbReference>
<dbReference type="Proteomes" id="UP000198755">
    <property type="component" value="Unassembled WGS sequence"/>
</dbReference>
<evidence type="ECO:0000259" key="1">
    <source>
        <dbReference type="Pfam" id="PF13670"/>
    </source>
</evidence>